<proteinExistence type="predicted"/>
<organism evidence="2 3">
    <name type="scientific">Rhodovibrio sodomensis</name>
    <dbReference type="NCBI Taxonomy" id="1088"/>
    <lineage>
        <taxon>Bacteria</taxon>
        <taxon>Pseudomonadati</taxon>
        <taxon>Pseudomonadota</taxon>
        <taxon>Alphaproteobacteria</taxon>
        <taxon>Rhodospirillales</taxon>
        <taxon>Rhodovibrionaceae</taxon>
        <taxon>Rhodovibrio</taxon>
    </lineage>
</organism>
<name>A0ABS1DJR3_9PROT</name>
<dbReference type="EMBL" id="NRRL01000114">
    <property type="protein sequence ID" value="MBK1670750.1"/>
    <property type="molecule type" value="Genomic_DNA"/>
</dbReference>
<gene>
    <name evidence="2" type="ORF">CKO28_22285</name>
</gene>
<protein>
    <submittedName>
        <fullName evidence="2">Uncharacterized protein</fullName>
    </submittedName>
</protein>
<dbReference type="RefSeq" id="WP_200343197.1">
    <property type="nucleotide sequence ID" value="NZ_NRRL01000114.1"/>
</dbReference>
<evidence type="ECO:0000256" key="1">
    <source>
        <dbReference type="SAM" id="MobiDB-lite"/>
    </source>
</evidence>
<accession>A0ABS1DJR3</accession>
<sequence>MADENEPDDPGAPELAPASGQAGAPACGRVQDLAGDVVAEVTRACPRCAGTGPDCLIDLMYAEAFPSLRSH</sequence>
<dbReference type="Proteomes" id="UP001296873">
    <property type="component" value="Unassembled WGS sequence"/>
</dbReference>
<keyword evidence="3" id="KW-1185">Reference proteome</keyword>
<feature type="compositionally biased region" description="Acidic residues" evidence="1">
    <location>
        <begin position="1"/>
        <end position="11"/>
    </location>
</feature>
<feature type="region of interest" description="Disordered" evidence="1">
    <location>
        <begin position="1"/>
        <end position="25"/>
    </location>
</feature>
<evidence type="ECO:0000313" key="2">
    <source>
        <dbReference type="EMBL" id="MBK1670750.1"/>
    </source>
</evidence>
<comment type="caution">
    <text evidence="2">The sequence shown here is derived from an EMBL/GenBank/DDBJ whole genome shotgun (WGS) entry which is preliminary data.</text>
</comment>
<evidence type="ECO:0000313" key="3">
    <source>
        <dbReference type="Proteomes" id="UP001296873"/>
    </source>
</evidence>
<reference evidence="2 3" key="1">
    <citation type="journal article" date="2020" name="Microorganisms">
        <title>Osmotic Adaptation and Compatible Solute Biosynthesis of Phototrophic Bacteria as Revealed from Genome Analyses.</title>
        <authorList>
            <person name="Imhoff J.F."/>
            <person name="Rahn T."/>
            <person name="Kunzel S."/>
            <person name="Keller A."/>
            <person name="Neulinger S.C."/>
        </authorList>
    </citation>
    <scope>NUCLEOTIDE SEQUENCE [LARGE SCALE GENOMIC DNA]</scope>
    <source>
        <strain evidence="2 3">DSM 9895</strain>
    </source>
</reference>